<feature type="domain" description="PPIase FKBP-type" evidence="6">
    <location>
        <begin position="113"/>
        <end position="202"/>
    </location>
</feature>
<dbReference type="PANTHER" id="PTHR46674">
    <property type="entry name" value="INACTIVE PEPTIDYL-PROLYL CIS-TRANS ISOMERASE FKBP6"/>
    <property type="match status" value="1"/>
</dbReference>
<evidence type="ECO:0000256" key="2">
    <source>
        <dbReference type="ARBA" id="ARBA00022737"/>
    </source>
</evidence>
<keyword evidence="4" id="KW-0413">Isomerase</keyword>
<evidence type="ECO:0000259" key="6">
    <source>
        <dbReference type="PROSITE" id="PS50059"/>
    </source>
</evidence>
<reference evidence="7 8" key="1">
    <citation type="submission" date="2024-08" db="EMBL/GenBank/DDBJ databases">
        <authorList>
            <person name="Will J Nash"/>
            <person name="Angela Man"/>
            <person name="Seanna McTaggart"/>
            <person name="Kendall Baker"/>
            <person name="Tom Barker"/>
            <person name="Leah Catchpole"/>
            <person name="Alex Durrant"/>
            <person name="Karim Gharbi"/>
            <person name="Naomi Irish"/>
            <person name="Gemy Kaithakottil"/>
            <person name="Debby Ku"/>
            <person name="Aaliyah Providence"/>
            <person name="Felix Shaw"/>
            <person name="David Swarbreck"/>
            <person name="Chris Watkins"/>
            <person name="Ann M. McCartney"/>
            <person name="Giulio Formenti"/>
            <person name="Alice Mouton"/>
            <person name="Noel Vella"/>
            <person name="Bjorn M von Reumont"/>
            <person name="Adriana Vella"/>
            <person name="Wilfried Haerty"/>
        </authorList>
    </citation>
    <scope>NUCLEOTIDE SEQUENCE [LARGE SCALE GENOMIC DNA]</scope>
</reference>
<dbReference type="EC" id="5.2.1.8" evidence="4"/>
<dbReference type="InterPro" id="IPR001179">
    <property type="entry name" value="PPIase_FKBP_dom"/>
</dbReference>
<dbReference type="PROSITE" id="PS50005">
    <property type="entry name" value="TPR"/>
    <property type="match status" value="1"/>
</dbReference>
<dbReference type="Gene3D" id="1.25.40.10">
    <property type="entry name" value="Tetratricopeptide repeat domain"/>
    <property type="match status" value="1"/>
</dbReference>
<dbReference type="SUPFAM" id="SSF48452">
    <property type="entry name" value="TPR-like"/>
    <property type="match status" value="1"/>
</dbReference>
<evidence type="ECO:0000256" key="4">
    <source>
        <dbReference type="PROSITE-ProRule" id="PRU00277"/>
    </source>
</evidence>
<dbReference type="PROSITE" id="PS50059">
    <property type="entry name" value="FKBP_PPIASE"/>
    <property type="match status" value="1"/>
</dbReference>
<keyword evidence="2" id="KW-0677">Repeat</keyword>
<dbReference type="InterPro" id="IPR042282">
    <property type="entry name" value="FKBP6/shu"/>
</dbReference>
<dbReference type="InterPro" id="IPR046357">
    <property type="entry name" value="PPIase_dom_sf"/>
</dbReference>
<feature type="repeat" description="TPR" evidence="5">
    <location>
        <begin position="308"/>
        <end position="341"/>
    </location>
</feature>
<sequence length="446" mass="51181">MAKHINISDGLTLSDLTLQEGLVLEIDDDYKEMNDEEFAYSTDLPLNNNEILTLLNMDDFQDDDDDDDCNNSPATICAISFDVLKTKMTDIFGSGKVMKLVKQNGVGNVVPYDAKVTIKYVGHFEYRDEPFDSSFARGGTETFCLNRGMLISGLEIGITTMRKHEIAVFIIHPDLAYGKYGCAPRIPPNEEILFVVHLVDYVDNGSIEAFENLSLEEKKQLVNIIKRVKAKFNTAKDYFNKQKIKQAIRDYSRGLQWLEEAELQNEEEENEAKNLLSKGYNNLAVCFNRQNMPRRACCACNRVSIPTAKTHFNFGRALWKIGEYSKAMEKLQLARKLEPRNEEIIKEIRIVNEKQRQYLDVEKKLWRNSIKFGDKREKSTSDFEKVVRNICETFSKDDQVLRLPLPDSLTPEEDKCIRAQAAAFGLTVTTQQRYGCETTYINKPTY</sequence>
<name>A0ABP1N0N1_XYLVO</name>
<protein>
    <recommendedName>
        <fullName evidence="4">peptidylprolyl isomerase</fullName>
        <ecNumber evidence="4">5.2.1.8</ecNumber>
    </recommendedName>
</protein>
<gene>
    <name evidence="7" type="ORF">XYLVIOL_LOCUS1051</name>
</gene>
<dbReference type="SUPFAM" id="SSF54534">
    <property type="entry name" value="FKBP-like"/>
    <property type="match status" value="1"/>
</dbReference>
<dbReference type="InterPro" id="IPR019734">
    <property type="entry name" value="TPR_rpt"/>
</dbReference>
<organism evidence="7 8">
    <name type="scientific">Xylocopa violacea</name>
    <name type="common">Violet carpenter bee</name>
    <name type="synonym">Apis violacea</name>
    <dbReference type="NCBI Taxonomy" id="135666"/>
    <lineage>
        <taxon>Eukaryota</taxon>
        <taxon>Metazoa</taxon>
        <taxon>Ecdysozoa</taxon>
        <taxon>Arthropoda</taxon>
        <taxon>Hexapoda</taxon>
        <taxon>Insecta</taxon>
        <taxon>Pterygota</taxon>
        <taxon>Neoptera</taxon>
        <taxon>Endopterygota</taxon>
        <taxon>Hymenoptera</taxon>
        <taxon>Apocrita</taxon>
        <taxon>Aculeata</taxon>
        <taxon>Apoidea</taxon>
        <taxon>Anthophila</taxon>
        <taxon>Apidae</taxon>
        <taxon>Xylocopa</taxon>
        <taxon>Xylocopa</taxon>
    </lineage>
</organism>
<dbReference type="EMBL" id="CAXAJV020001281">
    <property type="protein sequence ID" value="CAL7934497.1"/>
    <property type="molecule type" value="Genomic_DNA"/>
</dbReference>
<dbReference type="Gene3D" id="3.10.50.40">
    <property type="match status" value="1"/>
</dbReference>
<evidence type="ECO:0000313" key="7">
    <source>
        <dbReference type="EMBL" id="CAL7934497.1"/>
    </source>
</evidence>
<accession>A0ABP1N0N1</accession>
<dbReference type="InterPro" id="IPR011990">
    <property type="entry name" value="TPR-like_helical_dom_sf"/>
</dbReference>
<evidence type="ECO:0000256" key="3">
    <source>
        <dbReference type="ARBA" id="ARBA00022803"/>
    </source>
</evidence>
<dbReference type="SMART" id="SM00028">
    <property type="entry name" value="TPR"/>
    <property type="match status" value="2"/>
</dbReference>
<keyword evidence="4" id="KW-0697">Rotamase</keyword>
<proteinExistence type="inferred from homology"/>
<dbReference type="Pfam" id="PF00254">
    <property type="entry name" value="FKBP_C"/>
    <property type="match status" value="1"/>
</dbReference>
<comment type="catalytic activity">
    <reaction evidence="4">
        <text>[protein]-peptidylproline (omega=180) = [protein]-peptidylproline (omega=0)</text>
        <dbReference type="Rhea" id="RHEA:16237"/>
        <dbReference type="Rhea" id="RHEA-COMP:10747"/>
        <dbReference type="Rhea" id="RHEA-COMP:10748"/>
        <dbReference type="ChEBI" id="CHEBI:83833"/>
        <dbReference type="ChEBI" id="CHEBI:83834"/>
        <dbReference type="EC" id="5.2.1.8"/>
    </reaction>
</comment>
<keyword evidence="3 5" id="KW-0802">TPR repeat</keyword>
<evidence type="ECO:0000256" key="1">
    <source>
        <dbReference type="ARBA" id="ARBA00009648"/>
    </source>
</evidence>
<evidence type="ECO:0000256" key="5">
    <source>
        <dbReference type="PROSITE-ProRule" id="PRU00339"/>
    </source>
</evidence>
<comment type="caution">
    <text evidence="7">The sequence shown here is derived from an EMBL/GenBank/DDBJ whole genome shotgun (WGS) entry which is preliminary data.</text>
</comment>
<keyword evidence="8" id="KW-1185">Reference proteome</keyword>
<evidence type="ECO:0000313" key="8">
    <source>
        <dbReference type="Proteomes" id="UP001642520"/>
    </source>
</evidence>
<dbReference type="PANTHER" id="PTHR46674:SF1">
    <property type="entry name" value="INACTIVE PEPTIDYL-PROLYL CIS-TRANS ISOMERASE FKBP6"/>
    <property type="match status" value="1"/>
</dbReference>
<dbReference type="Proteomes" id="UP001642520">
    <property type="component" value="Unassembled WGS sequence"/>
</dbReference>
<comment type="similarity">
    <text evidence="1">Belongs to the FKBP6 family.</text>
</comment>